<protein>
    <submittedName>
        <fullName evidence="1">Uncharacterized protein</fullName>
    </submittedName>
</protein>
<dbReference type="EMBL" id="CP017150">
    <property type="protein sequence ID" value="AOP52680.1"/>
    <property type="molecule type" value="Genomic_DNA"/>
</dbReference>
<dbReference type="RefSeq" id="WP_257785003.1">
    <property type="nucleotide sequence ID" value="NZ_CP017150.1"/>
</dbReference>
<dbReference type="Proteomes" id="UP000094793">
    <property type="component" value="Chromosome"/>
</dbReference>
<reference evidence="2" key="1">
    <citation type="submission" date="2016-09" db="EMBL/GenBank/DDBJ databases">
        <title>Complete Genome Sequence of Brevibacterium linens SMQ-1335.</title>
        <authorList>
            <person name="de Melo A.G."/>
            <person name="Labrie S.J."/>
            <person name="Dumaresq J."/>
            <person name="Roberts R.J."/>
            <person name="Tremblay D.M."/>
            <person name="Moineau S."/>
        </authorList>
    </citation>
    <scope>NUCLEOTIDE SEQUENCE [LARGE SCALE GENOMIC DNA]</scope>
    <source>
        <strain evidence="2">SMQ-1335</strain>
    </source>
</reference>
<proteinExistence type="predicted"/>
<accession>A0A1D7W129</accession>
<sequence length="41" mass="4331">MGPGSLMRAHRRSKLLALFLGFGLPVGSIALNVVHAEEEVG</sequence>
<organism evidence="1 2">
    <name type="scientific">Brevibacterium aurantiacum</name>
    <dbReference type="NCBI Taxonomy" id="273384"/>
    <lineage>
        <taxon>Bacteria</taxon>
        <taxon>Bacillati</taxon>
        <taxon>Actinomycetota</taxon>
        <taxon>Actinomycetes</taxon>
        <taxon>Micrococcales</taxon>
        <taxon>Brevibacteriaceae</taxon>
        <taxon>Brevibacterium</taxon>
    </lineage>
</organism>
<evidence type="ECO:0000313" key="1">
    <source>
        <dbReference type="EMBL" id="AOP52680.1"/>
    </source>
</evidence>
<dbReference type="AlphaFoldDB" id="A0A1D7W129"/>
<gene>
    <name evidence="1" type="ORF">BLSMQ_0968</name>
</gene>
<evidence type="ECO:0000313" key="2">
    <source>
        <dbReference type="Proteomes" id="UP000094793"/>
    </source>
</evidence>
<name>A0A1D7W129_BREAU</name>
<dbReference type="KEGG" id="blin:BLSMQ_0968"/>